<dbReference type="AlphaFoldDB" id="A0A5C3EDK0"/>
<proteinExistence type="inferred from homology"/>
<evidence type="ECO:0000256" key="5">
    <source>
        <dbReference type="ARBA" id="ARBA00013225"/>
    </source>
</evidence>
<dbReference type="GO" id="GO:0046872">
    <property type="term" value="F:metal ion binding"/>
    <property type="evidence" value="ECO:0007669"/>
    <property type="project" value="UniProtKB-KW"/>
</dbReference>
<keyword evidence="8 21" id="KW-0808">Transferase</keyword>
<comment type="similarity">
    <text evidence="4">Belongs to the glycosyltransferase 4 family.</text>
</comment>
<feature type="transmembrane region" description="Helical" evidence="19">
    <location>
        <begin position="258"/>
        <end position="279"/>
    </location>
</feature>
<feature type="signal peptide" evidence="20">
    <location>
        <begin position="1"/>
        <end position="16"/>
    </location>
</feature>
<dbReference type="Proteomes" id="UP000324022">
    <property type="component" value="Unassembled WGS sequence"/>
</dbReference>
<evidence type="ECO:0000313" key="21">
    <source>
        <dbReference type="EMBL" id="SPO28744.1"/>
    </source>
</evidence>
<accession>A0A5C3EDK0</accession>
<keyword evidence="7" id="KW-0328">Glycosyltransferase</keyword>
<dbReference type="GO" id="GO:0006488">
    <property type="term" value="P:dolichol-linked oligosaccharide biosynthetic process"/>
    <property type="evidence" value="ECO:0007669"/>
    <property type="project" value="InterPro"/>
</dbReference>
<feature type="transmembrane region" description="Helical" evidence="19">
    <location>
        <begin position="523"/>
        <end position="547"/>
    </location>
</feature>
<comment type="function">
    <text evidence="17">UDP-N-acetylglucosamine--dolichyl-phosphate N-acetylglucosaminephosphotransferase that operates in the biosynthetic pathway of dolichol-linked oligosaccharides, the glycan precursors employed in protein asparagine (N)-glycosylation. The assembly of dolichol-linked oligosaccharides begins on the cytosolic side of the endoplasmic reticulum membrane and finishes in its lumen. The sequential addition of sugars to dolichol pyrophosphate produces dolichol-linked oligosaccharides containing fourteen sugars, including two GlcNAcs, nine mannoses and three glucoses. Once assembled, the oligosaccharide is transferred from the lipid to nascent proteins by oligosaccharyltransferases. Catalyzes the initial step of dolichol-linked oligosaccharide biosynthesis, transfering GlcNAc-1-P from cytosolic UDP-GlcNAc onto the carrier lipid dolichyl phosphate (P-dolichol), yielding GlcNAc-P-P-dolichol embedded in the cytoplasmic leaflet of the endoplasmic reticulum membrane.</text>
</comment>
<comment type="catalytic activity">
    <reaction evidence="18">
        <text>a di-trans,poly-cis-dolichyl phosphate + UDP-N-acetyl-alpha-D-glucosamine = an N-acetyl-alpha-D-glucosaminyl-diphospho-di-trans,poly-cis-dolichol + UMP</text>
        <dbReference type="Rhea" id="RHEA:13289"/>
        <dbReference type="Rhea" id="RHEA-COMP:19498"/>
        <dbReference type="Rhea" id="RHEA-COMP:19507"/>
        <dbReference type="ChEBI" id="CHEBI:57683"/>
        <dbReference type="ChEBI" id="CHEBI:57705"/>
        <dbReference type="ChEBI" id="CHEBI:57865"/>
        <dbReference type="ChEBI" id="CHEBI:58427"/>
        <dbReference type="EC" id="2.7.8.15"/>
    </reaction>
    <physiologicalReaction direction="left-to-right" evidence="18">
        <dbReference type="Rhea" id="RHEA:13290"/>
    </physiologicalReaction>
</comment>
<feature type="transmembrane region" description="Helical" evidence="19">
    <location>
        <begin position="120"/>
        <end position="143"/>
    </location>
</feature>
<evidence type="ECO:0000256" key="13">
    <source>
        <dbReference type="ARBA" id="ARBA00022989"/>
    </source>
</evidence>
<evidence type="ECO:0000256" key="16">
    <source>
        <dbReference type="ARBA" id="ARBA00033238"/>
    </source>
</evidence>
<evidence type="ECO:0000256" key="2">
    <source>
        <dbReference type="ARBA" id="ARBA00004477"/>
    </source>
</evidence>
<evidence type="ECO:0000256" key="7">
    <source>
        <dbReference type="ARBA" id="ARBA00022676"/>
    </source>
</evidence>
<feature type="transmembrane region" description="Helical" evidence="19">
    <location>
        <begin position="324"/>
        <end position="343"/>
    </location>
</feature>
<keyword evidence="10" id="KW-0479">Metal-binding</keyword>
<comment type="pathway">
    <text evidence="3">Protein modification; protein glycosylation.</text>
</comment>
<evidence type="ECO:0000256" key="6">
    <source>
        <dbReference type="ARBA" id="ARBA00017659"/>
    </source>
</evidence>
<feature type="transmembrane region" description="Helical" evidence="19">
    <location>
        <begin position="286"/>
        <end position="304"/>
    </location>
</feature>
<reference evidence="21 22" key="1">
    <citation type="submission" date="2018-03" db="EMBL/GenBank/DDBJ databases">
        <authorList>
            <person name="Guldener U."/>
        </authorList>
    </citation>
    <scope>NUCLEOTIDE SEQUENCE [LARGE SCALE GENOMIC DNA]</scope>
    <source>
        <strain evidence="21 22">NBRC100155</strain>
    </source>
</reference>
<evidence type="ECO:0000256" key="3">
    <source>
        <dbReference type="ARBA" id="ARBA00004922"/>
    </source>
</evidence>
<feature type="transmembrane region" description="Helical" evidence="19">
    <location>
        <begin position="76"/>
        <end position="99"/>
    </location>
</feature>
<dbReference type="CDD" id="cd06855">
    <property type="entry name" value="GT_GPT_euk"/>
    <property type="match status" value="1"/>
</dbReference>
<comment type="cofactor">
    <cofactor evidence="1">
        <name>Mg(2+)</name>
        <dbReference type="ChEBI" id="CHEBI:18420"/>
    </cofactor>
</comment>
<sequence length="553" mass="60885">MSLITAALVLPFGTLSLFLPPLLQLEASGLGHISNWPPFEYLCSYFLSSSPSRLSTILDCLISSDLRHAIVYYDTAFPGLFAALGLSLIGFWATSLAIASTKDVFLSRGFKGRDLLKTSLVPIPESLGLPTAAVYMALLFLFIPFRYFSSRPLSGVSSSSNPIADASEGAMDGRGGFPHHELATFLSALLSFISAIVLGFLDDVFDIRWRYKLPIPIISSIPLLMVYYAGGGLTSVVVPRWPFFLRHLIGSSILDLGPLYYLYMSLLSTFCTNSINILAGINGVEVGQALIISLSLCLNDALYLDSRAGMAGSRSSKELLRRHLFSLYLLLPLCGVCLALLKWNRYPSKVFVGDTFCYFAGMVFSTVGILGHFSKTVLLFFLPQVVNFLLSCPQLFGMVPNPRHRVPRFDADSGCLYPSIQYFASGDVEVDKMLENTSQGELWKAGMMTSLMLETLATMGLVQLDYWDGGNQKGKGGNKKRMIKSTTNLTLLNAILVLRGVRHKPDAKKHHEKPFQGPNITESALWIHTMVLQLIASTLAFAIRYWLASLVFP</sequence>
<comment type="subcellular location">
    <subcellularLocation>
        <location evidence="2">Endoplasmic reticulum membrane</location>
        <topology evidence="2">Multi-pass membrane protein</topology>
    </subcellularLocation>
</comment>
<evidence type="ECO:0000256" key="19">
    <source>
        <dbReference type="SAM" id="Phobius"/>
    </source>
</evidence>
<keyword evidence="12" id="KW-0460">Magnesium</keyword>
<feature type="transmembrane region" description="Helical" evidence="19">
    <location>
        <begin position="213"/>
        <end position="238"/>
    </location>
</feature>
<evidence type="ECO:0000313" key="22">
    <source>
        <dbReference type="Proteomes" id="UP000324022"/>
    </source>
</evidence>
<evidence type="ECO:0000256" key="10">
    <source>
        <dbReference type="ARBA" id="ARBA00022723"/>
    </source>
</evidence>
<evidence type="ECO:0000256" key="17">
    <source>
        <dbReference type="ARBA" id="ARBA00044717"/>
    </source>
</evidence>
<gene>
    <name evidence="21" type="ORF">UTRI_04622</name>
</gene>
<dbReference type="PANTHER" id="PTHR10571">
    <property type="entry name" value="UDP-N-ACETYLGLUCOSAMINE--DOLICHYL-PHOSPHATE N-ACETYLGLUCOSAMINEPHOSPHOTRANSFERASE"/>
    <property type="match status" value="1"/>
</dbReference>
<dbReference type="EMBL" id="OOIN01000024">
    <property type="protein sequence ID" value="SPO28744.1"/>
    <property type="molecule type" value="Genomic_DNA"/>
</dbReference>
<keyword evidence="22" id="KW-1185">Reference proteome</keyword>
<feature type="transmembrane region" description="Helical" evidence="19">
    <location>
        <begin position="182"/>
        <end position="201"/>
    </location>
</feature>
<evidence type="ECO:0000256" key="8">
    <source>
        <dbReference type="ARBA" id="ARBA00022679"/>
    </source>
</evidence>
<dbReference type="Pfam" id="PF00953">
    <property type="entry name" value="Glycos_transf_4"/>
    <property type="match status" value="1"/>
</dbReference>
<keyword evidence="11" id="KW-0256">Endoplasmic reticulum</keyword>
<name>A0A5C3EDK0_9BASI</name>
<dbReference type="GO" id="GO:0005789">
    <property type="term" value="C:endoplasmic reticulum membrane"/>
    <property type="evidence" value="ECO:0007669"/>
    <property type="project" value="UniProtKB-SubCell"/>
</dbReference>
<evidence type="ECO:0000256" key="14">
    <source>
        <dbReference type="ARBA" id="ARBA00023136"/>
    </source>
</evidence>
<evidence type="ECO:0000256" key="11">
    <source>
        <dbReference type="ARBA" id="ARBA00022824"/>
    </source>
</evidence>
<evidence type="ECO:0000256" key="1">
    <source>
        <dbReference type="ARBA" id="ARBA00001946"/>
    </source>
</evidence>
<evidence type="ECO:0000256" key="9">
    <source>
        <dbReference type="ARBA" id="ARBA00022692"/>
    </source>
</evidence>
<keyword evidence="20" id="KW-0732">Signal</keyword>
<dbReference type="GO" id="GO:0016757">
    <property type="term" value="F:glycosyltransferase activity"/>
    <property type="evidence" value="ECO:0007669"/>
    <property type="project" value="UniProtKB-KW"/>
</dbReference>
<keyword evidence="9 19" id="KW-0812">Transmembrane</keyword>
<evidence type="ECO:0000256" key="12">
    <source>
        <dbReference type="ARBA" id="ARBA00022842"/>
    </source>
</evidence>
<dbReference type="InterPro" id="IPR033895">
    <property type="entry name" value="GPT"/>
</dbReference>
<feature type="transmembrane region" description="Helical" evidence="19">
    <location>
        <begin position="355"/>
        <end position="373"/>
    </location>
</feature>
<feature type="transmembrane region" description="Helical" evidence="19">
    <location>
        <begin position="379"/>
        <end position="399"/>
    </location>
</feature>
<dbReference type="UniPathway" id="UPA00378"/>
<dbReference type="PANTHER" id="PTHR10571:SF0">
    <property type="entry name" value="UDP-N-ACETYLGLUCOSAMINE--DOLICHYL-PHOSPHATE N-ACETYLGLUCOSAMINEPHOSPHOTRANSFERASE"/>
    <property type="match status" value="1"/>
</dbReference>
<dbReference type="EC" id="2.7.8.15" evidence="5"/>
<evidence type="ECO:0000256" key="20">
    <source>
        <dbReference type="SAM" id="SignalP"/>
    </source>
</evidence>
<evidence type="ECO:0000256" key="4">
    <source>
        <dbReference type="ARBA" id="ARBA00009317"/>
    </source>
</evidence>
<keyword evidence="14 19" id="KW-0472">Membrane</keyword>
<keyword evidence="13 19" id="KW-1133">Transmembrane helix</keyword>
<protein>
    <recommendedName>
        <fullName evidence="6">UDP-N-acetylglucosamine--dolichyl-phosphate N-acetylglucosaminephosphotransferase</fullName>
        <ecNumber evidence="5">2.7.8.15</ecNumber>
    </recommendedName>
    <alternativeName>
        <fullName evidence="15">GlcNAc-1-P transferase</fullName>
    </alternativeName>
    <alternativeName>
        <fullName evidence="16">N-acetylglucosamine-1-phosphate transferase</fullName>
    </alternativeName>
</protein>
<evidence type="ECO:0000256" key="15">
    <source>
        <dbReference type="ARBA" id="ARBA00029567"/>
    </source>
</evidence>
<feature type="chain" id="PRO_5022796320" description="UDP-N-acetylglucosamine--dolichyl-phosphate N-acetylglucosaminephosphotransferase" evidence="20">
    <location>
        <begin position="17"/>
        <end position="553"/>
    </location>
</feature>
<organism evidence="21 22">
    <name type="scientific">Ustilago trichophora</name>
    <dbReference type="NCBI Taxonomy" id="86804"/>
    <lineage>
        <taxon>Eukaryota</taxon>
        <taxon>Fungi</taxon>
        <taxon>Dikarya</taxon>
        <taxon>Basidiomycota</taxon>
        <taxon>Ustilaginomycotina</taxon>
        <taxon>Ustilaginomycetes</taxon>
        <taxon>Ustilaginales</taxon>
        <taxon>Ustilaginaceae</taxon>
        <taxon>Ustilago</taxon>
    </lineage>
</organism>
<evidence type="ECO:0000256" key="18">
    <source>
        <dbReference type="ARBA" id="ARBA00045078"/>
    </source>
</evidence>
<dbReference type="OrthoDB" id="10262326at2759"/>
<dbReference type="GO" id="GO:0003975">
    <property type="term" value="F:UDP-N-acetylglucosamine-dolichyl-phosphate N-acetylglucosaminephosphotransferase activity"/>
    <property type="evidence" value="ECO:0007669"/>
    <property type="project" value="UniProtKB-EC"/>
</dbReference>
<dbReference type="InterPro" id="IPR000715">
    <property type="entry name" value="Glycosyl_transferase_4"/>
</dbReference>